<reference evidence="2" key="1">
    <citation type="submission" date="2024-07" db="EMBL/GenBank/DDBJ databases">
        <title>Two chromosome-level genome assemblies of Korean endemic species Abeliophyllum distichum and Forsythia ovata (Oleaceae).</title>
        <authorList>
            <person name="Jang H."/>
        </authorList>
    </citation>
    <scope>NUCLEOTIDE SEQUENCE [LARGE SCALE GENOMIC DNA]</scope>
</reference>
<dbReference type="Proteomes" id="UP001604336">
    <property type="component" value="Unassembled WGS sequence"/>
</dbReference>
<keyword evidence="2" id="KW-1185">Reference proteome</keyword>
<keyword evidence="1" id="KW-0695">RNA-directed DNA polymerase</keyword>
<comment type="caution">
    <text evidence="1">The sequence shown here is derived from an EMBL/GenBank/DDBJ whole genome shotgun (WGS) entry which is preliminary data.</text>
</comment>
<sequence>MMPPIVENQSGIIYPPYGHNNFQLKPNVANTFALENPSDPWEACIMHSQEENSNSPALKECARYLQRAERMERRNKYMDLGTAPPQQPPSIQKAPTLELKQLPSHLRYAYLIESSTLPVIIANSINKD</sequence>
<dbReference type="AlphaFoldDB" id="A0ABD1PR74"/>
<dbReference type="EMBL" id="JBFOLK010000013">
    <property type="protein sequence ID" value="KAL2466426.1"/>
    <property type="molecule type" value="Genomic_DNA"/>
</dbReference>
<name>A0ABD1PR74_9LAMI</name>
<organism evidence="1 2">
    <name type="scientific">Abeliophyllum distichum</name>
    <dbReference type="NCBI Taxonomy" id="126358"/>
    <lineage>
        <taxon>Eukaryota</taxon>
        <taxon>Viridiplantae</taxon>
        <taxon>Streptophyta</taxon>
        <taxon>Embryophyta</taxon>
        <taxon>Tracheophyta</taxon>
        <taxon>Spermatophyta</taxon>
        <taxon>Magnoliopsida</taxon>
        <taxon>eudicotyledons</taxon>
        <taxon>Gunneridae</taxon>
        <taxon>Pentapetalae</taxon>
        <taxon>asterids</taxon>
        <taxon>lamiids</taxon>
        <taxon>Lamiales</taxon>
        <taxon>Oleaceae</taxon>
        <taxon>Forsythieae</taxon>
        <taxon>Abeliophyllum</taxon>
    </lineage>
</organism>
<protein>
    <submittedName>
        <fullName evidence="1">Reverse transcriptase Ty1/copia-type domain-containing protein</fullName>
    </submittedName>
</protein>
<dbReference type="GO" id="GO:0003964">
    <property type="term" value="F:RNA-directed DNA polymerase activity"/>
    <property type="evidence" value="ECO:0007669"/>
    <property type="project" value="UniProtKB-KW"/>
</dbReference>
<keyword evidence="1" id="KW-0548">Nucleotidyltransferase</keyword>
<evidence type="ECO:0000313" key="1">
    <source>
        <dbReference type="EMBL" id="KAL2466426.1"/>
    </source>
</evidence>
<proteinExistence type="predicted"/>
<keyword evidence="1" id="KW-0808">Transferase</keyword>
<gene>
    <name evidence="1" type="ORF">Adt_42277</name>
</gene>
<evidence type="ECO:0000313" key="2">
    <source>
        <dbReference type="Proteomes" id="UP001604336"/>
    </source>
</evidence>
<accession>A0ABD1PR74</accession>